<dbReference type="EnsemblPlants" id="Solyc03g110983.1.1">
    <property type="protein sequence ID" value="Solyc03g110983.1.1"/>
    <property type="gene ID" value="Solyc03g110983.1"/>
</dbReference>
<keyword evidence="1" id="KW-0812">Transmembrane</keyword>
<keyword evidence="1" id="KW-0472">Membrane</keyword>
<dbReference type="Proteomes" id="UP000004994">
    <property type="component" value="Chromosome 3"/>
</dbReference>
<accession>A0A3Q7FQR0</accession>
<evidence type="ECO:0000313" key="3">
    <source>
        <dbReference type="Proteomes" id="UP000004994"/>
    </source>
</evidence>
<reference evidence="2" key="2">
    <citation type="submission" date="2019-01" db="UniProtKB">
        <authorList>
            <consortium name="EnsemblPlants"/>
        </authorList>
    </citation>
    <scope>IDENTIFICATION</scope>
    <source>
        <strain evidence="2">cv. Heinz 1706</strain>
    </source>
</reference>
<name>A0A3Q7FQR0_SOLLC</name>
<proteinExistence type="predicted"/>
<keyword evidence="1" id="KW-1133">Transmembrane helix</keyword>
<keyword evidence="3" id="KW-1185">Reference proteome</keyword>
<organism evidence="2">
    <name type="scientific">Solanum lycopersicum</name>
    <name type="common">Tomato</name>
    <name type="synonym">Lycopersicon esculentum</name>
    <dbReference type="NCBI Taxonomy" id="4081"/>
    <lineage>
        <taxon>Eukaryota</taxon>
        <taxon>Viridiplantae</taxon>
        <taxon>Streptophyta</taxon>
        <taxon>Embryophyta</taxon>
        <taxon>Tracheophyta</taxon>
        <taxon>Spermatophyta</taxon>
        <taxon>Magnoliopsida</taxon>
        <taxon>eudicotyledons</taxon>
        <taxon>Gunneridae</taxon>
        <taxon>Pentapetalae</taxon>
        <taxon>asterids</taxon>
        <taxon>lamiids</taxon>
        <taxon>Solanales</taxon>
        <taxon>Solanaceae</taxon>
        <taxon>Solanoideae</taxon>
        <taxon>Solaneae</taxon>
        <taxon>Solanum</taxon>
        <taxon>Solanum subgen. Lycopersicon</taxon>
    </lineage>
</organism>
<evidence type="ECO:0000313" key="2">
    <source>
        <dbReference type="EnsemblPlants" id="Solyc03g110983.1.1"/>
    </source>
</evidence>
<evidence type="ECO:0000256" key="1">
    <source>
        <dbReference type="SAM" id="Phobius"/>
    </source>
</evidence>
<dbReference type="Gramene" id="Solyc03g110983.1.1">
    <property type="protein sequence ID" value="Solyc03g110983.1.1"/>
    <property type="gene ID" value="Solyc03g110983.1"/>
</dbReference>
<protein>
    <submittedName>
        <fullName evidence="2">Uncharacterized protein</fullName>
    </submittedName>
</protein>
<sequence>MYSFVITRGFIVTILKQAKGLTAIKLLSFCVIIPFVLLLPLRSISYSPAYSSHRQLHRDHQRPLSSSCFVIFNGKSLSSSSNPNFRAIPRLNALTLSRLIVNAPSFLLRKLVASSLLGGSLFWSAI</sequence>
<feature type="transmembrane region" description="Helical" evidence="1">
    <location>
        <begin position="20"/>
        <end position="41"/>
    </location>
</feature>
<dbReference type="InParanoid" id="A0A3Q7FQR0"/>
<dbReference type="AlphaFoldDB" id="A0A3Q7FQR0"/>
<reference evidence="2" key="1">
    <citation type="journal article" date="2012" name="Nature">
        <title>The tomato genome sequence provides insights into fleshy fruit evolution.</title>
        <authorList>
            <consortium name="Tomato Genome Consortium"/>
        </authorList>
    </citation>
    <scope>NUCLEOTIDE SEQUENCE [LARGE SCALE GENOMIC DNA]</scope>
    <source>
        <strain evidence="2">cv. Heinz 1706</strain>
    </source>
</reference>